<dbReference type="PANTHER" id="PTHR42978">
    <property type="entry name" value="QUORUM-QUENCHING LACTONASE YTNP-RELATED-RELATED"/>
    <property type="match status" value="1"/>
</dbReference>
<dbReference type="PANTHER" id="PTHR42978:SF6">
    <property type="entry name" value="QUORUM-QUENCHING LACTONASE YTNP-RELATED"/>
    <property type="match status" value="1"/>
</dbReference>
<dbReference type="GO" id="GO:0016787">
    <property type="term" value="F:hydrolase activity"/>
    <property type="evidence" value="ECO:0007669"/>
    <property type="project" value="UniProtKB-KW"/>
</dbReference>
<accession>A0A1Y2SIF7</accession>
<dbReference type="SUPFAM" id="SSF56281">
    <property type="entry name" value="Metallo-hydrolase/oxidoreductase"/>
    <property type="match status" value="1"/>
</dbReference>
<keyword evidence="8" id="KW-1185">Reference proteome</keyword>
<evidence type="ECO:0000313" key="8">
    <source>
        <dbReference type="Proteomes" id="UP000194350"/>
    </source>
</evidence>
<dbReference type="InterPro" id="IPR051013">
    <property type="entry name" value="MBL_superfamily_lactonases"/>
</dbReference>
<dbReference type="STRING" id="351656.Xvie_00305"/>
<dbReference type="Proteomes" id="UP000194350">
    <property type="component" value="Unassembled WGS sequence"/>
</dbReference>
<dbReference type="Pfam" id="PF00753">
    <property type="entry name" value="Lactamase_B"/>
    <property type="match status" value="1"/>
</dbReference>
<dbReference type="InterPro" id="IPR001279">
    <property type="entry name" value="Metallo-B-lactamas"/>
</dbReference>
<sequence length="330" mass="36401">MKKILKTSCLTMTLAFTAAANSAMPTTFTKSTDQLPNQAPGYYHHMIGDIVVTAIYDGYIHLSPSLLKGIETEDIQKLLARMFQIEEKNGVQTAINAYLVNTKEGLVLIDTGGGKCFGPTMGNIVDNIRSAGYTLEAVKTILLTHMHPDHICGISADGKAAFPNATLYVSQEEKDFWLNPEVAASAPKENQPFFKMAQDAVAPYIAKKAFRTFKSGDNVVSGIEAIPTFGHTPGHTSFKIRSGNNNMLIWGDIVHSYSVQFIHPEVSIEFDTDNDKAVEARKYAFKKASQDKWLIGAAHLPFPGIGHIRKDEQGYTWVPVEYSILLKKDN</sequence>
<dbReference type="GO" id="GO:0046872">
    <property type="term" value="F:metal ion binding"/>
    <property type="evidence" value="ECO:0007669"/>
    <property type="project" value="UniProtKB-KW"/>
</dbReference>
<name>A0A1Y2SIF7_9GAMM</name>
<keyword evidence="2" id="KW-0479">Metal-binding</keyword>
<evidence type="ECO:0000256" key="2">
    <source>
        <dbReference type="ARBA" id="ARBA00022723"/>
    </source>
</evidence>
<dbReference type="Gene3D" id="3.60.15.10">
    <property type="entry name" value="Ribonuclease Z/Hydroxyacylglutathione hydrolase-like"/>
    <property type="match status" value="1"/>
</dbReference>
<comment type="caution">
    <text evidence="7">The sequence shown here is derived from an EMBL/GenBank/DDBJ whole genome shotgun (WGS) entry which is preliminary data.</text>
</comment>
<dbReference type="SMART" id="SM00849">
    <property type="entry name" value="Lactamase_B"/>
    <property type="match status" value="1"/>
</dbReference>
<feature type="domain" description="Metallo-beta-lactamase" evidence="6">
    <location>
        <begin position="94"/>
        <end position="299"/>
    </location>
</feature>
<evidence type="ECO:0000256" key="3">
    <source>
        <dbReference type="ARBA" id="ARBA00022801"/>
    </source>
</evidence>
<evidence type="ECO:0000259" key="6">
    <source>
        <dbReference type="SMART" id="SM00849"/>
    </source>
</evidence>
<evidence type="ECO:0000256" key="4">
    <source>
        <dbReference type="ARBA" id="ARBA00022833"/>
    </source>
</evidence>
<proteinExistence type="inferred from homology"/>
<organism evidence="7 8">
    <name type="scientific">Xenorhabdus vietnamensis</name>
    <dbReference type="NCBI Taxonomy" id="351656"/>
    <lineage>
        <taxon>Bacteria</taxon>
        <taxon>Pseudomonadati</taxon>
        <taxon>Pseudomonadota</taxon>
        <taxon>Gammaproteobacteria</taxon>
        <taxon>Enterobacterales</taxon>
        <taxon>Morganellaceae</taxon>
        <taxon>Xenorhabdus</taxon>
    </lineage>
</organism>
<comment type="similarity">
    <text evidence="1">Belongs to the metallo-beta-lactamase superfamily.</text>
</comment>
<dbReference type="InterPro" id="IPR036866">
    <property type="entry name" value="RibonucZ/Hydroxyglut_hydro"/>
</dbReference>
<protein>
    <submittedName>
        <fullName evidence="7">Putative beta-lactamase</fullName>
    </submittedName>
</protein>
<keyword evidence="4" id="KW-0862">Zinc</keyword>
<gene>
    <name evidence="7" type="ORF">Xvie_00305</name>
</gene>
<keyword evidence="3" id="KW-0378">Hydrolase</keyword>
<feature type="signal peptide" evidence="5">
    <location>
        <begin position="1"/>
        <end position="22"/>
    </location>
</feature>
<dbReference type="EMBL" id="MUBJ01000001">
    <property type="protein sequence ID" value="OTA18478.1"/>
    <property type="molecule type" value="Genomic_DNA"/>
</dbReference>
<dbReference type="RefSeq" id="WP_244175408.1">
    <property type="nucleotide sequence ID" value="NZ_CAWNGD010000001.1"/>
</dbReference>
<evidence type="ECO:0000256" key="1">
    <source>
        <dbReference type="ARBA" id="ARBA00007749"/>
    </source>
</evidence>
<dbReference type="AlphaFoldDB" id="A0A1Y2SIF7"/>
<feature type="chain" id="PRO_5012327688" evidence="5">
    <location>
        <begin position="23"/>
        <end position="330"/>
    </location>
</feature>
<reference evidence="7 8" key="1">
    <citation type="submission" date="2016-10" db="EMBL/GenBank/DDBJ databases">
        <title>Systematic genetic and metabolomic analysis of Xenorhabdus and Photorhabdus spp., highlights the requirements for a dual symbiotic and pathogenic life style.</title>
        <authorList>
            <person name="Tobias N.J."/>
            <person name="Wolff H."/>
            <person name="Djahanschiri B."/>
            <person name="Pidot S.J."/>
            <person name="Stinear T.P."/>
            <person name="Ebersberger I."/>
            <person name="Bode H.B."/>
        </authorList>
    </citation>
    <scope>NUCLEOTIDE SEQUENCE [LARGE SCALE GENOMIC DNA]</scope>
    <source>
        <strain evidence="7 8">DSM 22392</strain>
    </source>
</reference>
<evidence type="ECO:0000256" key="5">
    <source>
        <dbReference type="SAM" id="SignalP"/>
    </source>
</evidence>
<keyword evidence="5" id="KW-0732">Signal</keyword>
<evidence type="ECO:0000313" key="7">
    <source>
        <dbReference type="EMBL" id="OTA18478.1"/>
    </source>
</evidence>
<dbReference type="CDD" id="cd07720">
    <property type="entry name" value="OPHC2-like_MBL-fold"/>
    <property type="match status" value="1"/>
</dbReference>